<evidence type="ECO:0000313" key="2">
    <source>
        <dbReference type="Proteomes" id="UP001364156"/>
    </source>
</evidence>
<dbReference type="EMBL" id="CP146069">
    <property type="protein sequence ID" value="WWR48200.1"/>
    <property type="molecule type" value="Genomic_DNA"/>
</dbReference>
<keyword evidence="2" id="KW-1185">Reference proteome</keyword>
<dbReference type="Pfam" id="PF11367">
    <property type="entry name" value="Tail_completion_gp17"/>
    <property type="match status" value="1"/>
</dbReference>
<dbReference type="InterPro" id="IPR021508">
    <property type="entry name" value="Gp17-like"/>
</dbReference>
<evidence type="ECO:0000313" key="1">
    <source>
        <dbReference type="EMBL" id="WWR48200.1"/>
    </source>
</evidence>
<dbReference type="InterPro" id="IPR053745">
    <property type="entry name" value="Viral_Tail_Comp_sf"/>
</dbReference>
<dbReference type="Gene3D" id="3.30.2000.30">
    <property type="match status" value="1"/>
</dbReference>
<accession>A0ABZ2HJG9</accession>
<gene>
    <name evidence="1" type="ORF">RZ517_08530</name>
</gene>
<name>A0ABZ2HJG9_9RHOB</name>
<sequence>MSYGASAALQAAVFQRLTADTALNGLVAGAIYDALPQGSLPPVYVTLGPEDAQVQSDVTGQGAWHRFTVSVVTEAAGFHAAKQVAAAISDALVDAPLMLSRGRLSSLNFYRARAQREGTGALRRIDLIFRARVDDTA</sequence>
<dbReference type="Proteomes" id="UP001364156">
    <property type="component" value="Chromosome"/>
</dbReference>
<dbReference type="RefSeq" id="WP_338551019.1">
    <property type="nucleotide sequence ID" value="NZ_CP146069.1"/>
</dbReference>
<protein>
    <submittedName>
        <fullName evidence="1">DUF3168 domain-containing protein</fullName>
    </submittedName>
</protein>
<organism evidence="1 2">
    <name type="scientific">Roseovarius phycicola</name>
    <dbReference type="NCBI Taxonomy" id="3080976"/>
    <lineage>
        <taxon>Bacteria</taxon>
        <taxon>Pseudomonadati</taxon>
        <taxon>Pseudomonadota</taxon>
        <taxon>Alphaproteobacteria</taxon>
        <taxon>Rhodobacterales</taxon>
        <taxon>Roseobacteraceae</taxon>
        <taxon>Roseovarius</taxon>
    </lineage>
</organism>
<reference evidence="1 2" key="1">
    <citation type="submission" date="2023-10" db="EMBL/GenBank/DDBJ databases">
        <title>Roseovarius strain S88 nov., isolated from a marine algae.</title>
        <authorList>
            <person name="Lee M.W."/>
            <person name="Lee J.K."/>
            <person name="Kim J.M."/>
            <person name="Choi D.G."/>
            <person name="Baek J.H."/>
            <person name="Bayburt H."/>
            <person name="Jung J.J."/>
            <person name="Han D.M."/>
            <person name="Jeon C.O."/>
        </authorList>
    </citation>
    <scope>NUCLEOTIDE SEQUENCE [LARGE SCALE GENOMIC DNA]</scope>
    <source>
        <strain evidence="1 2">S88</strain>
    </source>
</reference>
<proteinExistence type="predicted"/>